<gene>
    <name evidence="4" type="ORF">TL16_g08000</name>
</gene>
<evidence type="ECO:0000256" key="1">
    <source>
        <dbReference type="SAM" id="MobiDB-lite"/>
    </source>
</evidence>
<accession>A0A9W7EHK9</accession>
<evidence type="ECO:0000259" key="2">
    <source>
        <dbReference type="PROSITE" id="PS50090"/>
    </source>
</evidence>
<proteinExistence type="predicted"/>
<dbReference type="InterPro" id="IPR017930">
    <property type="entry name" value="Myb_dom"/>
</dbReference>
<dbReference type="PROSITE" id="PS50090">
    <property type="entry name" value="MYB_LIKE"/>
    <property type="match status" value="1"/>
</dbReference>
<evidence type="ECO:0000313" key="5">
    <source>
        <dbReference type="Proteomes" id="UP001162640"/>
    </source>
</evidence>
<protein>
    <recommendedName>
        <fullName evidence="6">Myb-like domain-containing protein</fullName>
    </recommendedName>
</protein>
<dbReference type="CDD" id="cd00167">
    <property type="entry name" value="SANT"/>
    <property type="match status" value="1"/>
</dbReference>
<comment type="caution">
    <text evidence="4">The sequence shown here is derived from an EMBL/GenBank/DDBJ whole genome shotgun (WGS) entry which is preliminary data.</text>
</comment>
<evidence type="ECO:0008006" key="6">
    <source>
        <dbReference type="Google" id="ProtNLM"/>
    </source>
</evidence>
<evidence type="ECO:0000313" key="4">
    <source>
        <dbReference type="EMBL" id="GMH78992.1"/>
    </source>
</evidence>
<dbReference type="InterPro" id="IPR009057">
    <property type="entry name" value="Homeodomain-like_sf"/>
</dbReference>
<dbReference type="Proteomes" id="UP001162640">
    <property type="component" value="Unassembled WGS sequence"/>
</dbReference>
<organism evidence="4 5">
    <name type="scientific">Triparma laevis f. inornata</name>
    <dbReference type="NCBI Taxonomy" id="1714386"/>
    <lineage>
        <taxon>Eukaryota</taxon>
        <taxon>Sar</taxon>
        <taxon>Stramenopiles</taxon>
        <taxon>Ochrophyta</taxon>
        <taxon>Bolidophyceae</taxon>
        <taxon>Parmales</taxon>
        <taxon>Triparmaceae</taxon>
        <taxon>Triparma</taxon>
    </lineage>
</organism>
<dbReference type="InterPro" id="IPR001005">
    <property type="entry name" value="SANT/Myb"/>
</dbReference>
<dbReference type="AlphaFoldDB" id="A0A9W7EHK9"/>
<reference evidence="5" key="1">
    <citation type="journal article" date="2023" name="Commun. Biol.">
        <title>Genome analysis of Parmales, the sister group of diatoms, reveals the evolutionary specialization of diatoms from phago-mixotrophs to photoautotrophs.</title>
        <authorList>
            <person name="Ban H."/>
            <person name="Sato S."/>
            <person name="Yoshikawa S."/>
            <person name="Yamada K."/>
            <person name="Nakamura Y."/>
            <person name="Ichinomiya M."/>
            <person name="Sato N."/>
            <person name="Blanc-Mathieu R."/>
            <person name="Endo H."/>
            <person name="Kuwata A."/>
            <person name="Ogata H."/>
        </authorList>
    </citation>
    <scope>NUCLEOTIDE SEQUENCE [LARGE SCALE GENOMIC DNA]</scope>
</reference>
<dbReference type="SUPFAM" id="SSF46689">
    <property type="entry name" value="Homeodomain-like"/>
    <property type="match status" value="1"/>
</dbReference>
<dbReference type="PROSITE" id="PS51294">
    <property type="entry name" value="HTH_MYB"/>
    <property type="match status" value="1"/>
</dbReference>
<dbReference type="Gene3D" id="1.10.10.60">
    <property type="entry name" value="Homeodomain-like"/>
    <property type="match status" value="1"/>
</dbReference>
<feature type="region of interest" description="Disordered" evidence="1">
    <location>
        <begin position="25"/>
        <end position="48"/>
    </location>
</feature>
<dbReference type="Pfam" id="PF00249">
    <property type="entry name" value="Myb_DNA-binding"/>
    <property type="match status" value="1"/>
</dbReference>
<sequence>MYNEDDVDYVDEIEIRIEIKHPRVRRPSRKRKGATQVEEETRNVKKVKSTLPTAKTGCGFPWTAEEDAALVEAVDEHGLDWGRIKAEYGARLGE</sequence>
<name>A0A9W7EHK9_9STRA</name>
<feature type="domain" description="HTH myb-type" evidence="3">
    <location>
        <begin position="61"/>
        <end position="94"/>
    </location>
</feature>
<dbReference type="EMBL" id="BLQM01000259">
    <property type="protein sequence ID" value="GMH78992.1"/>
    <property type="molecule type" value="Genomic_DNA"/>
</dbReference>
<evidence type="ECO:0000259" key="3">
    <source>
        <dbReference type="PROSITE" id="PS51294"/>
    </source>
</evidence>
<feature type="domain" description="Myb-like" evidence="2">
    <location>
        <begin position="61"/>
        <end position="94"/>
    </location>
</feature>